<dbReference type="AlphaFoldDB" id="A0A0L7RAT4"/>
<dbReference type="OrthoDB" id="5962at2759"/>
<evidence type="ECO:0000313" key="6">
    <source>
        <dbReference type="Proteomes" id="UP000053825"/>
    </source>
</evidence>
<gene>
    <name evidence="5" type="ORF">WH47_12265</name>
</gene>
<sequence length="277" mass="32756">MTTTYSLEEILIRKCEKLRDLETATVFIKSKGVMKDEFFEMRTVVSEMCSGIESMKQRLNEMKEENNKCRELLSLLKTLDTKILHMEQNVPFELIRDYHNTENSLLLNISSEEKLVKELQISKINNDTTKLETPIKDCKKKLFNEFEVCPMILLISIDEFNKVPKYIIGRQSLDTVNNLIDTINQILKAKYTFLSLGKAHARKQGKLNIFLNYKKQDLDICNDNEYVYFFTGEDYEKHTNTKLNKMKLNLLTVLRHCKRLREYRVKNDLRYVVLTKK</sequence>
<evidence type="ECO:0000256" key="4">
    <source>
        <dbReference type="SAM" id="Coils"/>
    </source>
</evidence>
<keyword evidence="6" id="KW-1185">Reference proteome</keyword>
<keyword evidence="4" id="KW-0175">Coiled coil</keyword>
<dbReference type="PANTHER" id="PTHR28573:SF1">
    <property type="entry name" value="SPINDLE AND KINETOCHORE-ASSOCIATED PROTEIN 1"/>
    <property type="match status" value="1"/>
</dbReference>
<dbReference type="GO" id="GO:0000940">
    <property type="term" value="C:outer kinetochore"/>
    <property type="evidence" value="ECO:0007669"/>
    <property type="project" value="TreeGrafter"/>
</dbReference>
<dbReference type="GO" id="GO:0005876">
    <property type="term" value="C:spindle microtubule"/>
    <property type="evidence" value="ECO:0007669"/>
    <property type="project" value="TreeGrafter"/>
</dbReference>
<reference evidence="5 6" key="1">
    <citation type="submission" date="2015-07" db="EMBL/GenBank/DDBJ databases">
        <title>The genome of Habropoda laboriosa.</title>
        <authorList>
            <person name="Pan H."/>
            <person name="Kapheim K."/>
        </authorList>
    </citation>
    <scope>NUCLEOTIDE SEQUENCE [LARGE SCALE GENOMIC DNA]</scope>
    <source>
        <strain evidence="5">0110345459</strain>
    </source>
</reference>
<proteinExistence type="inferred from homology"/>
<dbReference type="PANTHER" id="PTHR28573">
    <property type="entry name" value="SPINDLE AND KINETOCHORE-ASSOCIATED PROTEIN 1"/>
    <property type="match status" value="1"/>
</dbReference>
<evidence type="ECO:0000256" key="1">
    <source>
        <dbReference type="ARBA" id="ARBA00006836"/>
    </source>
</evidence>
<dbReference type="STRING" id="597456.A0A0L7RAT4"/>
<organism evidence="5 6">
    <name type="scientific">Habropoda laboriosa</name>
    <dbReference type="NCBI Taxonomy" id="597456"/>
    <lineage>
        <taxon>Eukaryota</taxon>
        <taxon>Metazoa</taxon>
        <taxon>Ecdysozoa</taxon>
        <taxon>Arthropoda</taxon>
        <taxon>Hexapoda</taxon>
        <taxon>Insecta</taxon>
        <taxon>Pterygota</taxon>
        <taxon>Neoptera</taxon>
        <taxon>Endopterygota</taxon>
        <taxon>Hymenoptera</taxon>
        <taxon>Apocrita</taxon>
        <taxon>Aculeata</taxon>
        <taxon>Apoidea</taxon>
        <taxon>Anthophila</taxon>
        <taxon>Apidae</taxon>
        <taxon>Habropoda</taxon>
    </lineage>
</organism>
<evidence type="ECO:0000256" key="3">
    <source>
        <dbReference type="ARBA" id="ARBA00047202"/>
    </source>
</evidence>
<protein>
    <recommendedName>
        <fullName evidence="2">SKA complex subunit 1</fullName>
    </recommendedName>
    <alternativeName>
        <fullName evidence="3">Spindle and kinetochore-associated protein 1</fullName>
    </alternativeName>
</protein>
<evidence type="ECO:0000313" key="5">
    <source>
        <dbReference type="EMBL" id="KOC67935.1"/>
    </source>
</evidence>
<dbReference type="GO" id="GO:0007059">
    <property type="term" value="P:chromosome segregation"/>
    <property type="evidence" value="ECO:0007669"/>
    <property type="project" value="InterPro"/>
</dbReference>
<dbReference type="EMBL" id="KQ414618">
    <property type="protein sequence ID" value="KOC67935.1"/>
    <property type="molecule type" value="Genomic_DNA"/>
</dbReference>
<dbReference type="Proteomes" id="UP000053825">
    <property type="component" value="Unassembled WGS sequence"/>
</dbReference>
<dbReference type="Pfam" id="PF07160">
    <property type="entry name" value="SKA1"/>
    <property type="match status" value="1"/>
</dbReference>
<dbReference type="InterPro" id="IPR009829">
    <property type="entry name" value="SKA1"/>
</dbReference>
<dbReference type="GO" id="GO:0072686">
    <property type="term" value="C:mitotic spindle"/>
    <property type="evidence" value="ECO:0007669"/>
    <property type="project" value="TreeGrafter"/>
</dbReference>
<dbReference type="GO" id="GO:0000278">
    <property type="term" value="P:mitotic cell cycle"/>
    <property type="evidence" value="ECO:0007669"/>
    <property type="project" value="TreeGrafter"/>
</dbReference>
<name>A0A0L7RAT4_9HYME</name>
<comment type="similarity">
    <text evidence="1">Belongs to the SKA1 family.</text>
</comment>
<dbReference type="Gene3D" id="1.10.10.1890">
    <property type="entry name" value="Ska1 microtubule binding domain-like"/>
    <property type="match status" value="1"/>
</dbReference>
<dbReference type="GO" id="GO:0051301">
    <property type="term" value="P:cell division"/>
    <property type="evidence" value="ECO:0007669"/>
    <property type="project" value="InterPro"/>
</dbReference>
<dbReference type="GO" id="GO:0008017">
    <property type="term" value="F:microtubule binding"/>
    <property type="evidence" value="ECO:0007669"/>
    <property type="project" value="InterPro"/>
</dbReference>
<accession>A0A0L7RAT4</accession>
<dbReference type="GO" id="GO:0031110">
    <property type="term" value="P:regulation of microtubule polymerization or depolymerization"/>
    <property type="evidence" value="ECO:0007669"/>
    <property type="project" value="TreeGrafter"/>
</dbReference>
<evidence type="ECO:0000256" key="2">
    <source>
        <dbReference type="ARBA" id="ARBA00047182"/>
    </source>
</evidence>
<dbReference type="InterPro" id="IPR042031">
    <property type="entry name" value="SKA1_MBD_sf"/>
</dbReference>
<feature type="coiled-coil region" evidence="4">
    <location>
        <begin position="45"/>
        <end position="82"/>
    </location>
</feature>